<evidence type="ECO:0000313" key="2">
    <source>
        <dbReference type="Proteomes" id="UP000323632"/>
    </source>
</evidence>
<dbReference type="EMBL" id="VWSH01000002">
    <property type="protein sequence ID" value="KAA5535047.1"/>
    <property type="molecule type" value="Genomic_DNA"/>
</dbReference>
<gene>
    <name evidence="1" type="ORF">F0919_10650</name>
</gene>
<dbReference type="RefSeq" id="WP_150032725.1">
    <property type="nucleotide sequence ID" value="NZ_VWSH01000002.1"/>
</dbReference>
<dbReference type="SUPFAM" id="SSF160419">
    <property type="entry name" value="YdfO-like"/>
    <property type="match status" value="1"/>
</dbReference>
<dbReference type="Pfam" id="PF07166">
    <property type="entry name" value="DUF1398"/>
    <property type="match status" value="1"/>
</dbReference>
<keyword evidence="2" id="KW-1185">Reference proteome</keyword>
<evidence type="ECO:0000313" key="1">
    <source>
        <dbReference type="EMBL" id="KAA5535047.1"/>
    </source>
</evidence>
<protein>
    <submittedName>
        <fullName evidence="1">DUF1398 domain-containing protein</fullName>
    </submittedName>
</protein>
<name>A0A5M6CJ43_9BACT</name>
<dbReference type="Proteomes" id="UP000323632">
    <property type="component" value="Unassembled WGS sequence"/>
</dbReference>
<accession>A0A5M6CJ43</accession>
<reference evidence="1 2" key="1">
    <citation type="submission" date="2019-09" db="EMBL/GenBank/DDBJ databases">
        <title>Genome sequence and assembly of Taibaiella sp.</title>
        <authorList>
            <person name="Chhetri G."/>
        </authorList>
    </citation>
    <scope>NUCLEOTIDE SEQUENCE [LARGE SCALE GENOMIC DNA]</scope>
    <source>
        <strain evidence="1 2">KVB11</strain>
    </source>
</reference>
<sequence>MFTLEQIQSAHAKVKSGADFPKYVQEMKSLGVTSYEHYVSDGHILYKGQDNFSIDANAKWLAKEIAAPASPENLEHALKVHQLGKTDYPTFCQQSANAGVEKWIVDMVKMKCIYYDKAGNEMLAEDIPAVS</sequence>
<comment type="caution">
    <text evidence="1">The sequence shown here is derived from an EMBL/GenBank/DDBJ whole genome shotgun (WGS) entry which is preliminary data.</text>
</comment>
<dbReference type="AlphaFoldDB" id="A0A5M6CJ43"/>
<dbReference type="Gene3D" id="3.30.1810.10">
    <property type="entry name" value="YdfO-like"/>
    <property type="match status" value="1"/>
</dbReference>
<dbReference type="InterPro" id="IPR036696">
    <property type="entry name" value="YdfO-like_sf"/>
</dbReference>
<proteinExistence type="predicted"/>
<dbReference type="InterPro" id="IPR009833">
    <property type="entry name" value="DUF1398"/>
</dbReference>
<organism evidence="1 2">
    <name type="scientific">Taibaiella lutea</name>
    <dbReference type="NCBI Taxonomy" id="2608001"/>
    <lineage>
        <taxon>Bacteria</taxon>
        <taxon>Pseudomonadati</taxon>
        <taxon>Bacteroidota</taxon>
        <taxon>Chitinophagia</taxon>
        <taxon>Chitinophagales</taxon>
        <taxon>Chitinophagaceae</taxon>
        <taxon>Taibaiella</taxon>
    </lineage>
</organism>